<proteinExistence type="predicted"/>
<keyword evidence="2" id="KW-1185">Reference proteome</keyword>
<dbReference type="Proteomes" id="UP001055072">
    <property type="component" value="Unassembled WGS sequence"/>
</dbReference>
<protein>
    <submittedName>
        <fullName evidence="1">Ribonuclease III domain-containing protein</fullName>
    </submittedName>
</protein>
<evidence type="ECO:0000313" key="2">
    <source>
        <dbReference type="Proteomes" id="UP001055072"/>
    </source>
</evidence>
<evidence type="ECO:0000313" key="1">
    <source>
        <dbReference type="EMBL" id="KAI0088234.1"/>
    </source>
</evidence>
<accession>A0ACB8U1W9</accession>
<organism evidence="1 2">
    <name type="scientific">Irpex rosettiformis</name>
    <dbReference type="NCBI Taxonomy" id="378272"/>
    <lineage>
        <taxon>Eukaryota</taxon>
        <taxon>Fungi</taxon>
        <taxon>Dikarya</taxon>
        <taxon>Basidiomycota</taxon>
        <taxon>Agaricomycotina</taxon>
        <taxon>Agaricomycetes</taxon>
        <taxon>Polyporales</taxon>
        <taxon>Irpicaceae</taxon>
        <taxon>Irpex</taxon>
    </lineage>
</organism>
<reference evidence="1" key="1">
    <citation type="journal article" date="2021" name="Environ. Microbiol.">
        <title>Gene family expansions and transcriptome signatures uncover fungal adaptations to wood decay.</title>
        <authorList>
            <person name="Hage H."/>
            <person name="Miyauchi S."/>
            <person name="Viragh M."/>
            <person name="Drula E."/>
            <person name="Min B."/>
            <person name="Chaduli D."/>
            <person name="Navarro D."/>
            <person name="Favel A."/>
            <person name="Norest M."/>
            <person name="Lesage-Meessen L."/>
            <person name="Balint B."/>
            <person name="Merenyi Z."/>
            <person name="de Eugenio L."/>
            <person name="Morin E."/>
            <person name="Martinez A.T."/>
            <person name="Baldrian P."/>
            <person name="Stursova M."/>
            <person name="Martinez M.J."/>
            <person name="Novotny C."/>
            <person name="Magnuson J.K."/>
            <person name="Spatafora J.W."/>
            <person name="Maurice S."/>
            <person name="Pangilinan J."/>
            <person name="Andreopoulos W."/>
            <person name="LaButti K."/>
            <person name="Hundley H."/>
            <person name="Na H."/>
            <person name="Kuo A."/>
            <person name="Barry K."/>
            <person name="Lipzen A."/>
            <person name="Henrissat B."/>
            <person name="Riley R."/>
            <person name="Ahrendt S."/>
            <person name="Nagy L.G."/>
            <person name="Grigoriev I.V."/>
            <person name="Martin F."/>
            <person name="Rosso M.N."/>
        </authorList>
    </citation>
    <scope>NUCLEOTIDE SEQUENCE</scope>
    <source>
        <strain evidence="1">CBS 384.51</strain>
    </source>
</reference>
<comment type="caution">
    <text evidence="1">The sequence shown here is derived from an EMBL/GenBank/DDBJ whole genome shotgun (WGS) entry which is preliminary data.</text>
</comment>
<sequence length="394" mass="45457">MDYWPVLPPEMPLTGLQVFFLHDEHRPHAEDMPTLSSALLDRTFNCVYGSEENNDLLEFIGDRVLNFYTAELVDTVKITRAHAATVAKVVSNNDTLGRIAYSLRLHRNGYTNLNAEDEHSIFRWDPMHGTRPPKVLADLFEAFVGTVYVKYGFPELKPWLDRVFKPIIKVATGDYLATCHPVSIFGEPHEYPLDLLNVSMQERLLSRIKLDLKEIRNKCPRGIDCLPSKTRLGFIAHGKLQGEDAENIDLAGSLIDLWICNISLELWPHYHHARTKAAHLFSHITKFVSSTRILALVAYTYSLYDLYEEPTDPHSAQSRVQVNSDPFGWSSDELAYMFKYTAGWMFNKNPEEAHKWGRIVLRHIIKRTHDTLIENPSYMPSFHSHMSYRPRIYI</sequence>
<name>A0ACB8U1W9_9APHY</name>
<dbReference type="EMBL" id="MU274914">
    <property type="protein sequence ID" value="KAI0088234.1"/>
    <property type="molecule type" value="Genomic_DNA"/>
</dbReference>
<gene>
    <name evidence="1" type="ORF">BDY19DRAFT_186115</name>
</gene>